<sequence length="439" mass="46988">MNARLLALTFTTASLVACAPQGGDPNRQVGPNPYLPEPRQYLFPPMSVPKAVGWSAGETPQVPVGLQIQALATDLMHPRIVYPLPNGDILVVESNGPGTVPFRPKDYVQSPVKARGGTKQKGGNRITLLRDTNGDGKPDLRTVFIDHLHSPYGVALVGDILYVANTDAILAFRYTPGATSIPGPGVKLADLPAGPINHHWTKSLVASPDGSKLYVGVGSNSNITENGMDIEQGRAAIWEVDRLTGAMRIYASGVRNPTNLAIEPQTRQLFAIANERDEIGPDLVPDYITSIRDGGFYGWPYSYYGQHVDIRVHPQKPEMVAKAIKPDYALGSHVAALGLTFSTGQQLAPAFANGAFIGEHGSWDRSPLNGYKVVFVPFANGRPTGMPINVVTGFLGTDDKTVHGRPVGVAIDRTGALLVADDVGNVVWRVTRAAERPAG</sequence>
<dbReference type="RefSeq" id="WP_344699322.1">
    <property type="nucleotide sequence ID" value="NZ_BAABBM010000001.1"/>
</dbReference>
<dbReference type="InterPro" id="IPR011042">
    <property type="entry name" value="6-blade_b-propeller_TolB-like"/>
</dbReference>
<feature type="signal peptide" evidence="1">
    <location>
        <begin position="1"/>
        <end position="19"/>
    </location>
</feature>
<dbReference type="PROSITE" id="PS51257">
    <property type="entry name" value="PROKAR_LIPOPROTEIN"/>
    <property type="match status" value="1"/>
</dbReference>
<dbReference type="SUPFAM" id="SSF50952">
    <property type="entry name" value="Soluble quinoprotein glucose dehydrogenase"/>
    <property type="match status" value="1"/>
</dbReference>
<accession>A0ABP7LGS1</accession>
<dbReference type="PANTHER" id="PTHR19328:SF55">
    <property type="entry name" value="BLR6566 PROTEIN"/>
    <property type="match status" value="1"/>
</dbReference>
<keyword evidence="4" id="KW-1185">Reference proteome</keyword>
<evidence type="ECO:0000313" key="3">
    <source>
        <dbReference type="EMBL" id="GAA3899303.1"/>
    </source>
</evidence>
<evidence type="ECO:0000313" key="4">
    <source>
        <dbReference type="Proteomes" id="UP001500827"/>
    </source>
</evidence>
<feature type="chain" id="PRO_5045473114" evidence="1">
    <location>
        <begin position="20"/>
        <end position="439"/>
    </location>
</feature>
<protein>
    <submittedName>
        <fullName evidence="3">Sorbosone dehydrogenase family protein</fullName>
    </submittedName>
</protein>
<dbReference type="PANTHER" id="PTHR19328">
    <property type="entry name" value="HEDGEHOG-INTERACTING PROTEIN"/>
    <property type="match status" value="1"/>
</dbReference>
<dbReference type="Pfam" id="PF22807">
    <property type="entry name" value="TrAA12"/>
    <property type="match status" value="2"/>
</dbReference>
<dbReference type="InterPro" id="IPR011041">
    <property type="entry name" value="Quinoprot_gluc/sorb_DH_b-prop"/>
</dbReference>
<name>A0ABP7LGS1_9SPHN</name>
<dbReference type="EMBL" id="BAABBM010000001">
    <property type="protein sequence ID" value="GAA3899303.1"/>
    <property type="molecule type" value="Genomic_DNA"/>
</dbReference>
<evidence type="ECO:0000259" key="2">
    <source>
        <dbReference type="Pfam" id="PF22807"/>
    </source>
</evidence>
<organism evidence="3 4">
    <name type="scientific">Sphingomonas limnosediminicola</name>
    <dbReference type="NCBI Taxonomy" id="940133"/>
    <lineage>
        <taxon>Bacteria</taxon>
        <taxon>Pseudomonadati</taxon>
        <taxon>Pseudomonadota</taxon>
        <taxon>Alphaproteobacteria</taxon>
        <taxon>Sphingomonadales</taxon>
        <taxon>Sphingomonadaceae</taxon>
        <taxon>Sphingomonas</taxon>
    </lineage>
</organism>
<gene>
    <name evidence="3" type="ORF">GCM10022276_17690</name>
</gene>
<dbReference type="Proteomes" id="UP001500827">
    <property type="component" value="Unassembled WGS sequence"/>
</dbReference>
<keyword evidence="1" id="KW-0732">Signal</keyword>
<dbReference type="Gene3D" id="2.120.10.30">
    <property type="entry name" value="TolB, C-terminal domain"/>
    <property type="match status" value="1"/>
</dbReference>
<dbReference type="InterPro" id="IPR054539">
    <property type="entry name" value="Beta-prop_PDH"/>
</dbReference>
<evidence type="ECO:0000256" key="1">
    <source>
        <dbReference type="SAM" id="SignalP"/>
    </source>
</evidence>
<feature type="domain" description="Pyrroloquinoline quinone-dependent pyranose dehydrogenase beta-propeller" evidence="2">
    <location>
        <begin position="322"/>
        <end position="432"/>
    </location>
</feature>
<feature type="domain" description="Pyrroloquinoline quinone-dependent pyranose dehydrogenase beta-propeller" evidence="2">
    <location>
        <begin position="150"/>
        <end position="279"/>
    </location>
</feature>
<reference evidence="4" key="1">
    <citation type="journal article" date="2019" name="Int. J. Syst. Evol. Microbiol.">
        <title>The Global Catalogue of Microorganisms (GCM) 10K type strain sequencing project: providing services to taxonomists for standard genome sequencing and annotation.</title>
        <authorList>
            <consortium name="The Broad Institute Genomics Platform"/>
            <consortium name="The Broad Institute Genome Sequencing Center for Infectious Disease"/>
            <person name="Wu L."/>
            <person name="Ma J."/>
        </authorList>
    </citation>
    <scope>NUCLEOTIDE SEQUENCE [LARGE SCALE GENOMIC DNA]</scope>
    <source>
        <strain evidence="4">JCM 17543</strain>
    </source>
</reference>
<proteinExistence type="predicted"/>
<comment type="caution">
    <text evidence="3">The sequence shown here is derived from an EMBL/GenBank/DDBJ whole genome shotgun (WGS) entry which is preliminary data.</text>
</comment>